<proteinExistence type="predicted"/>
<dbReference type="SUPFAM" id="SSF47954">
    <property type="entry name" value="Cyclin-like"/>
    <property type="match status" value="1"/>
</dbReference>
<dbReference type="Proteomes" id="UP000039865">
    <property type="component" value="Unassembled WGS sequence"/>
</dbReference>
<dbReference type="InterPro" id="IPR036915">
    <property type="entry name" value="Cyclin-like_sf"/>
</dbReference>
<keyword evidence="3" id="KW-1185">Reference proteome</keyword>
<evidence type="ECO:0000259" key="1">
    <source>
        <dbReference type="Pfam" id="PF00134"/>
    </source>
</evidence>
<dbReference type="Pfam" id="PF00134">
    <property type="entry name" value="Cyclin_N"/>
    <property type="match status" value="1"/>
</dbReference>
<accession>A0A078A1U6</accession>
<dbReference type="InParanoid" id="A0A078A1U6"/>
<name>A0A078A1U6_STYLE</name>
<protein>
    <recommendedName>
        <fullName evidence="1">Cyclin N-terminal domain-containing protein</fullName>
    </recommendedName>
</protein>
<sequence length="299" mass="35573">MFLNNTDHLNKKFNADFENPTIRCLIIPLNERNESTQQQQSGFNLDTTLHLTKIFEDYQQNKGNKIKGYFGQAGSQLSLNFNALGQSTFLENKSKNIRIQHQGIQQKLLVTEKKYFKQQVDEVRNYLPKSPEIQKFSMSWDSYDLIKKCQIELQYKSQKEDSKIQTVTKIKPTECIFEQQITNQDRQGELYQQFKVDREDKNVLFGQQNSLMVLAFEFHEISLHHRQNMVNWMLQVFRVLKVVTPKTFMLSVQIMDKYFKRNYELSNKISKEDLHLVDRLKVQFFRHRIKLCLISSESH</sequence>
<dbReference type="Gene3D" id="1.10.472.10">
    <property type="entry name" value="Cyclin-like"/>
    <property type="match status" value="1"/>
</dbReference>
<dbReference type="AlphaFoldDB" id="A0A078A1U6"/>
<evidence type="ECO:0000313" key="3">
    <source>
        <dbReference type="Proteomes" id="UP000039865"/>
    </source>
</evidence>
<reference evidence="2 3" key="1">
    <citation type="submission" date="2014-06" db="EMBL/GenBank/DDBJ databases">
        <authorList>
            <person name="Swart Estienne"/>
        </authorList>
    </citation>
    <scope>NUCLEOTIDE SEQUENCE [LARGE SCALE GENOMIC DNA]</scope>
    <source>
        <strain evidence="2 3">130c</strain>
    </source>
</reference>
<evidence type="ECO:0000313" key="2">
    <source>
        <dbReference type="EMBL" id="CDW75802.1"/>
    </source>
</evidence>
<dbReference type="EMBL" id="CCKQ01004644">
    <property type="protein sequence ID" value="CDW75802.1"/>
    <property type="molecule type" value="Genomic_DNA"/>
</dbReference>
<dbReference type="OrthoDB" id="306099at2759"/>
<gene>
    <name evidence="2" type="primary">Contig12253.g13089</name>
    <name evidence="2" type="ORF">STYLEM_4797</name>
</gene>
<dbReference type="InterPro" id="IPR006671">
    <property type="entry name" value="Cyclin_N"/>
</dbReference>
<feature type="domain" description="Cyclin N-terminal" evidence="1">
    <location>
        <begin position="219"/>
        <end position="264"/>
    </location>
</feature>
<organism evidence="2 3">
    <name type="scientific">Stylonychia lemnae</name>
    <name type="common">Ciliate</name>
    <dbReference type="NCBI Taxonomy" id="5949"/>
    <lineage>
        <taxon>Eukaryota</taxon>
        <taxon>Sar</taxon>
        <taxon>Alveolata</taxon>
        <taxon>Ciliophora</taxon>
        <taxon>Intramacronucleata</taxon>
        <taxon>Spirotrichea</taxon>
        <taxon>Stichotrichia</taxon>
        <taxon>Sporadotrichida</taxon>
        <taxon>Oxytrichidae</taxon>
        <taxon>Stylonychinae</taxon>
        <taxon>Stylonychia</taxon>
    </lineage>
</organism>